<keyword evidence="3" id="KW-1185">Reference proteome</keyword>
<name>A0A0D2ITN2_9EURO</name>
<proteinExistence type="predicted"/>
<dbReference type="STRING" id="1442369.A0A0D2ITN2"/>
<dbReference type="Proteomes" id="UP000053617">
    <property type="component" value="Unassembled WGS sequence"/>
</dbReference>
<organism evidence="2 3">
    <name type="scientific">Rhinocladiella mackenziei CBS 650.93</name>
    <dbReference type="NCBI Taxonomy" id="1442369"/>
    <lineage>
        <taxon>Eukaryota</taxon>
        <taxon>Fungi</taxon>
        <taxon>Dikarya</taxon>
        <taxon>Ascomycota</taxon>
        <taxon>Pezizomycotina</taxon>
        <taxon>Eurotiomycetes</taxon>
        <taxon>Chaetothyriomycetidae</taxon>
        <taxon>Chaetothyriales</taxon>
        <taxon>Herpotrichiellaceae</taxon>
        <taxon>Rhinocladiella</taxon>
    </lineage>
</organism>
<feature type="domain" description="Heterokaryon incompatibility" evidence="1">
    <location>
        <begin position="184"/>
        <end position="249"/>
    </location>
</feature>
<dbReference type="VEuPathDB" id="FungiDB:Z518_04477"/>
<accession>A0A0D2ITN2</accession>
<dbReference type="RefSeq" id="XP_013273637.1">
    <property type="nucleotide sequence ID" value="XM_013418183.1"/>
</dbReference>
<dbReference type="AlphaFoldDB" id="A0A0D2ITN2"/>
<evidence type="ECO:0000259" key="1">
    <source>
        <dbReference type="Pfam" id="PF06985"/>
    </source>
</evidence>
<dbReference type="EMBL" id="KN847477">
    <property type="protein sequence ID" value="KIX06501.1"/>
    <property type="molecule type" value="Genomic_DNA"/>
</dbReference>
<dbReference type="InterPro" id="IPR010730">
    <property type="entry name" value="HET"/>
</dbReference>
<dbReference type="PANTHER" id="PTHR10622">
    <property type="entry name" value="HET DOMAIN-CONTAINING PROTEIN"/>
    <property type="match status" value="1"/>
</dbReference>
<gene>
    <name evidence="2" type="ORF">Z518_04477</name>
</gene>
<dbReference type="OrthoDB" id="674604at2759"/>
<evidence type="ECO:0000313" key="2">
    <source>
        <dbReference type="EMBL" id="KIX06501.1"/>
    </source>
</evidence>
<dbReference type="HOGENOM" id="CLU_721891_0_0_1"/>
<dbReference type="Gene3D" id="3.90.226.10">
    <property type="entry name" value="2-enoyl-CoA Hydratase, Chain A, domain 1"/>
    <property type="match status" value="1"/>
</dbReference>
<reference evidence="2 3" key="1">
    <citation type="submission" date="2015-01" db="EMBL/GenBank/DDBJ databases">
        <title>The Genome Sequence of Rhinocladiella mackenzie CBS 650.93.</title>
        <authorList>
            <consortium name="The Broad Institute Genomics Platform"/>
            <person name="Cuomo C."/>
            <person name="de Hoog S."/>
            <person name="Gorbushina A."/>
            <person name="Stielow B."/>
            <person name="Teixiera M."/>
            <person name="Abouelleil A."/>
            <person name="Chapman S.B."/>
            <person name="Priest M."/>
            <person name="Young S.K."/>
            <person name="Wortman J."/>
            <person name="Nusbaum C."/>
            <person name="Birren B."/>
        </authorList>
    </citation>
    <scope>NUCLEOTIDE SEQUENCE [LARGE SCALE GENOMIC DNA]</scope>
    <source>
        <strain evidence="2 3">CBS 650.93</strain>
    </source>
</reference>
<protein>
    <recommendedName>
        <fullName evidence="1">Heterokaryon incompatibility domain-containing protein</fullName>
    </recommendedName>
</protein>
<dbReference type="Pfam" id="PF06985">
    <property type="entry name" value="HET"/>
    <property type="match status" value="1"/>
</dbReference>
<sequence length="383" mass="43551">MAPKYVPTNTLLKSLSYALREHHPHCPTIFPIRPKTRRSAATFTHRRHAQAISILPTAVDKTSADFKDNSSQLSEIMSKYASLHQKIPQGGPDKARKKHVERGKMLARDRVTALIDPAAAAAMSHGHSRCSDELRPASAAKPLPSTWPIGPAAAHPFSLMRLEALPNGGFRLTENLPDNAVPLYAILSHRWENDDQEVTYGDMVKGLGRDKAGYDKIQFCGEQATRDDLQYFWVDSCCIDKSNEGEHQKANQSHVSLHWELDFQNSKWFTRGWTLQELLAPASVEFFSRNRARLGDKVWLQQPIQQKTGFSINERFSWIERRKTTLEEDKAYSLLGIFDVSIPIRYGEGIANAFKRLEDEINKQMKCIRDLRVTDPRDDKETD</sequence>
<dbReference type="GeneID" id="25292548"/>
<dbReference type="PANTHER" id="PTHR10622:SF11">
    <property type="entry name" value="HET-DOMAIN-CONTAINING PROTEIN"/>
    <property type="match status" value="1"/>
</dbReference>
<evidence type="ECO:0000313" key="3">
    <source>
        <dbReference type="Proteomes" id="UP000053617"/>
    </source>
</evidence>